<gene>
    <name evidence="3" type="primary">20343418</name>
    <name evidence="2" type="ORF">GGTG_02960</name>
</gene>
<evidence type="ECO:0000313" key="3">
    <source>
        <dbReference type="EnsemblFungi" id="EJT77857"/>
    </source>
</evidence>
<dbReference type="AlphaFoldDB" id="J3NNV4"/>
<reference evidence="3" key="4">
    <citation type="journal article" date="2015" name="G3 (Bethesda)">
        <title>Genome sequences of three phytopathogenic species of the Magnaporthaceae family of fungi.</title>
        <authorList>
            <person name="Okagaki L.H."/>
            <person name="Nunes C.C."/>
            <person name="Sailsbery J."/>
            <person name="Clay B."/>
            <person name="Brown D."/>
            <person name="John T."/>
            <person name="Oh Y."/>
            <person name="Young N."/>
            <person name="Fitzgerald M."/>
            <person name="Haas B.J."/>
            <person name="Zeng Q."/>
            <person name="Young S."/>
            <person name="Adiconis X."/>
            <person name="Fan L."/>
            <person name="Levin J.Z."/>
            <person name="Mitchell T.K."/>
            <person name="Okubara P.A."/>
            <person name="Farman M.L."/>
            <person name="Kohn L.M."/>
            <person name="Birren B."/>
            <person name="Ma L.-J."/>
            <person name="Dean R.A."/>
        </authorList>
    </citation>
    <scope>NUCLEOTIDE SEQUENCE</scope>
    <source>
        <strain evidence="3">R3-111a-1</strain>
    </source>
</reference>
<reference evidence="3" key="5">
    <citation type="submission" date="2018-04" db="UniProtKB">
        <authorList>
            <consortium name="EnsemblFungi"/>
        </authorList>
    </citation>
    <scope>IDENTIFICATION</scope>
    <source>
        <strain evidence="3">R3-111a-1</strain>
    </source>
</reference>
<dbReference type="EMBL" id="GL385396">
    <property type="protein sequence ID" value="EJT77857.1"/>
    <property type="molecule type" value="Genomic_DNA"/>
</dbReference>
<dbReference type="EnsemblFungi" id="EJT77857">
    <property type="protein sequence ID" value="EJT77857"/>
    <property type="gene ID" value="GGTG_02960"/>
</dbReference>
<reference evidence="2" key="3">
    <citation type="submission" date="2010-09" db="EMBL/GenBank/DDBJ databases">
        <title>Annotation of Gaeumannomyces graminis var. tritici R3-111a-1.</title>
        <authorList>
            <consortium name="The Broad Institute Genome Sequencing Platform"/>
            <person name="Ma L.-J."/>
            <person name="Dead R."/>
            <person name="Young S.K."/>
            <person name="Zeng Q."/>
            <person name="Gargeya S."/>
            <person name="Fitzgerald M."/>
            <person name="Haas B."/>
            <person name="Abouelleil A."/>
            <person name="Alvarado L."/>
            <person name="Arachchi H.M."/>
            <person name="Berlin A."/>
            <person name="Brown A."/>
            <person name="Chapman S.B."/>
            <person name="Chen Z."/>
            <person name="Dunbar C."/>
            <person name="Freedman E."/>
            <person name="Gearin G."/>
            <person name="Gellesch M."/>
            <person name="Goldberg J."/>
            <person name="Griggs A."/>
            <person name="Gujja S."/>
            <person name="Heiman D."/>
            <person name="Howarth C."/>
            <person name="Larson L."/>
            <person name="Lui A."/>
            <person name="MacDonald P.J.P."/>
            <person name="Mehta T."/>
            <person name="Montmayeur A."/>
            <person name="Murphy C."/>
            <person name="Neiman D."/>
            <person name="Pearson M."/>
            <person name="Priest M."/>
            <person name="Roberts A."/>
            <person name="Saif S."/>
            <person name="Shea T."/>
            <person name="Shenoy N."/>
            <person name="Sisk P."/>
            <person name="Stolte C."/>
            <person name="Sykes S."/>
            <person name="Yandava C."/>
            <person name="Wortman J."/>
            <person name="Nusbaum C."/>
            <person name="Birren B."/>
        </authorList>
    </citation>
    <scope>NUCLEOTIDE SEQUENCE</scope>
    <source>
        <strain evidence="2">R3-111a-1</strain>
    </source>
</reference>
<reference evidence="4" key="1">
    <citation type="submission" date="2010-07" db="EMBL/GenBank/DDBJ databases">
        <title>The genome sequence of Gaeumannomyces graminis var. tritici strain R3-111a-1.</title>
        <authorList>
            <consortium name="The Broad Institute Genome Sequencing Platform"/>
            <person name="Ma L.-J."/>
            <person name="Dead R."/>
            <person name="Young S."/>
            <person name="Zeng Q."/>
            <person name="Koehrsen M."/>
            <person name="Alvarado L."/>
            <person name="Berlin A."/>
            <person name="Chapman S.B."/>
            <person name="Chen Z."/>
            <person name="Freedman E."/>
            <person name="Gellesch M."/>
            <person name="Goldberg J."/>
            <person name="Griggs A."/>
            <person name="Gujja S."/>
            <person name="Heilman E.R."/>
            <person name="Heiman D."/>
            <person name="Hepburn T."/>
            <person name="Howarth C."/>
            <person name="Jen D."/>
            <person name="Larson L."/>
            <person name="Mehta T."/>
            <person name="Neiman D."/>
            <person name="Pearson M."/>
            <person name="Roberts A."/>
            <person name="Saif S."/>
            <person name="Shea T."/>
            <person name="Shenoy N."/>
            <person name="Sisk P."/>
            <person name="Stolte C."/>
            <person name="Sykes S."/>
            <person name="Walk T."/>
            <person name="White J."/>
            <person name="Yandava C."/>
            <person name="Haas B."/>
            <person name="Nusbaum C."/>
            <person name="Birren B."/>
        </authorList>
    </citation>
    <scope>NUCLEOTIDE SEQUENCE [LARGE SCALE GENOMIC DNA]</scope>
    <source>
        <strain evidence="4">R3-111a-1</strain>
    </source>
</reference>
<dbReference type="GeneID" id="20343418"/>
<evidence type="ECO:0000256" key="1">
    <source>
        <dbReference type="SAM" id="MobiDB-lite"/>
    </source>
</evidence>
<feature type="compositionally biased region" description="Basic and acidic residues" evidence="1">
    <location>
        <begin position="47"/>
        <end position="57"/>
    </location>
</feature>
<reference evidence="2" key="2">
    <citation type="submission" date="2010-07" db="EMBL/GenBank/DDBJ databases">
        <authorList>
            <consortium name="The Broad Institute Genome Sequencing Platform"/>
            <consortium name="Broad Institute Genome Sequencing Center for Infectious Disease"/>
            <person name="Ma L.-J."/>
            <person name="Dead R."/>
            <person name="Young S."/>
            <person name="Zeng Q."/>
            <person name="Koehrsen M."/>
            <person name="Alvarado L."/>
            <person name="Berlin A."/>
            <person name="Chapman S.B."/>
            <person name="Chen Z."/>
            <person name="Freedman E."/>
            <person name="Gellesch M."/>
            <person name="Goldberg J."/>
            <person name="Griggs A."/>
            <person name="Gujja S."/>
            <person name="Heilman E.R."/>
            <person name="Heiman D."/>
            <person name="Hepburn T."/>
            <person name="Howarth C."/>
            <person name="Jen D."/>
            <person name="Larson L."/>
            <person name="Mehta T."/>
            <person name="Neiman D."/>
            <person name="Pearson M."/>
            <person name="Roberts A."/>
            <person name="Saif S."/>
            <person name="Shea T."/>
            <person name="Shenoy N."/>
            <person name="Sisk P."/>
            <person name="Stolte C."/>
            <person name="Sykes S."/>
            <person name="Walk T."/>
            <person name="White J."/>
            <person name="Yandava C."/>
            <person name="Haas B."/>
            <person name="Nusbaum C."/>
            <person name="Birren B."/>
        </authorList>
    </citation>
    <scope>NUCLEOTIDE SEQUENCE</scope>
    <source>
        <strain evidence="2">R3-111a-1</strain>
    </source>
</reference>
<sequence>MAAATSGGNVTSPQPAPDRIQSRSGGVFESNRHIYQPETLVKSYPNTHERARHHDGVPDINHASDPATAVPLPLILQ</sequence>
<evidence type="ECO:0000313" key="4">
    <source>
        <dbReference type="Proteomes" id="UP000006039"/>
    </source>
</evidence>
<dbReference type="HOGENOM" id="CLU_2638195_0_0_1"/>
<name>J3NNV4_GAET3</name>
<dbReference type="VEuPathDB" id="FungiDB:GGTG_02960"/>
<dbReference type="RefSeq" id="XP_009219002.1">
    <property type="nucleotide sequence ID" value="XM_009220738.1"/>
</dbReference>
<feature type="region of interest" description="Disordered" evidence="1">
    <location>
        <begin position="1"/>
        <end position="77"/>
    </location>
</feature>
<organism evidence="2">
    <name type="scientific">Gaeumannomyces tritici (strain R3-111a-1)</name>
    <name type="common">Wheat and barley take-all root rot fungus</name>
    <name type="synonym">Gaeumannomyces graminis var. tritici</name>
    <dbReference type="NCBI Taxonomy" id="644352"/>
    <lineage>
        <taxon>Eukaryota</taxon>
        <taxon>Fungi</taxon>
        <taxon>Dikarya</taxon>
        <taxon>Ascomycota</taxon>
        <taxon>Pezizomycotina</taxon>
        <taxon>Sordariomycetes</taxon>
        <taxon>Sordariomycetidae</taxon>
        <taxon>Magnaporthales</taxon>
        <taxon>Magnaporthaceae</taxon>
        <taxon>Gaeumannomyces</taxon>
    </lineage>
</organism>
<accession>J3NNV4</accession>
<evidence type="ECO:0000313" key="2">
    <source>
        <dbReference type="EMBL" id="EJT77857.1"/>
    </source>
</evidence>
<keyword evidence="4" id="KW-1185">Reference proteome</keyword>
<proteinExistence type="predicted"/>
<dbReference type="Proteomes" id="UP000006039">
    <property type="component" value="Unassembled WGS sequence"/>
</dbReference>
<protein>
    <submittedName>
        <fullName evidence="2 3">Uncharacterized protein</fullName>
    </submittedName>
</protein>
<feature type="compositionally biased region" description="Polar residues" evidence="1">
    <location>
        <begin position="1"/>
        <end position="13"/>
    </location>
</feature>